<dbReference type="RefSeq" id="WP_139938284.1">
    <property type="nucleotide sequence ID" value="NZ_JBHSYP010000022.1"/>
</dbReference>
<dbReference type="PROSITE" id="PS50164">
    <property type="entry name" value="GIY_YIG"/>
    <property type="match status" value="1"/>
</dbReference>
<dbReference type="InterPro" id="IPR025579">
    <property type="entry name" value="DUF4357"/>
</dbReference>
<evidence type="ECO:0000313" key="3">
    <source>
        <dbReference type="EMBL" id="TPD63034.1"/>
    </source>
</evidence>
<dbReference type="CDD" id="cd10447">
    <property type="entry name" value="GIY-YIG_unchar_2"/>
    <property type="match status" value="1"/>
</dbReference>
<dbReference type="AlphaFoldDB" id="A0A501PSV6"/>
<reference evidence="4" key="1">
    <citation type="submission" date="2019-06" db="EMBL/GenBank/DDBJ databases">
        <title>The complete genome of Emcibacter congregatus ZYLT.</title>
        <authorList>
            <person name="Zhao Z."/>
        </authorList>
    </citation>
    <scope>NUCLEOTIDE SEQUENCE [LARGE SCALE GENOMIC DNA]</scope>
    <source>
        <strain evidence="4">MCCC 1A06723</strain>
    </source>
</reference>
<dbReference type="OrthoDB" id="2656488at2"/>
<dbReference type="EMBL" id="VFIY01000004">
    <property type="protein sequence ID" value="TPD63034.1"/>
    <property type="molecule type" value="Genomic_DNA"/>
</dbReference>
<sequence length="312" mass="34621">MNLKGRSIRLFLVDGSPTGLRTAEIMNWTGHVLFTPQMQLATALTRKETKRTGIYLLVGPDPEGSDRPMLYIGESDNVGNRIAQHNKDERKDWWDQAVLVTSKDQNLTKAHVRYLEARLIQMANEARQAIVENGTSPSSDEYLPESDVADMEFFLTQLELILPVLGLNVLKGKTRKEKAQAPSEEGSPTKETETFTLSSSKHGLNATALQEGDEFIVLKGSKARPSWVGTVRHNRGYSNLHTRLVEDNILVQNPGDDLMTFSEDTAFNSPSAAAAVIYGRAANGRTSWKVKGTNKTYADWQEAQLGDVEADE</sequence>
<dbReference type="Pfam" id="PF14267">
    <property type="entry name" value="DUF4357"/>
    <property type="match status" value="1"/>
</dbReference>
<gene>
    <name evidence="3" type="ORF">FIV46_02845</name>
</gene>
<evidence type="ECO:0000256" key="1">
    <source>
        <dbReference type="SAM" id="MobiDB-lite"/>
    </source>
</evidence>
<keyword evidence="4" id="KW-1185">Reference proteome</keyword>
<comment type="caution">
    <text evidence="3">The sequence shown here is derived from an EMBL/GenBank/DDBJ whole genome shotgun (WGS) entry which is preliminary data.</text>
</comment>
<dbReference type="InterPro" id="IPR000305">
    <property type="entry name" value="GIY-YIG_endonuc"/>
</dbReference>
<evidence type="ECO:0000259" key="2">
    <source>
        <dbReference type="PROSITE" id="PS50164"/>
    </source>
</evidence>
<feature type="domain" description="GIY-YIG" evidence="2">
    <location>
        <begin position="50"/>
        <end position="130"/>
    </location>
</feature>
<feature type="region of interest" description="Disordered" evidence="1">
    <location>
        <begin position="174"/>
        <end position="199"/>
    </location>
</feature>
<accession>A0A501PSV6</accession>
<evidence type="ECO:0000313" key="4">
    <source>
        <dbReference type="Proteomes" id="UP000319148"/>
    </source>
</evidence>
<organism evidence="3 4">
    <name type="scientific">Emcibacter nanhaiensis</name>
    <dbReference type="NCBI Taxonomy" id="1505037"/>
    <lineage>
        <taxon>Bacteria</taxon>
        <taxon>Pseudomonadati</taxon>
        <taxon>Pseudomonadota</taxon>
        <taxon>Alphaproteobacteria</taxon>
        <taxon>Emcibacterales</taxon>
        <taxon>Emcibacteraceae</taxon>
        <taxon>Emcibacter</taxon>
    </lineage>
</organism>
<name>A0A501PSV6_9PROT</name>
<proteinExistence type="predicted"/>
<protein>
    <submittedName>
        <fullName evidence="3">GIY-YIG nuclease family protein</fullName>
    </submittedName>
</protein>
<dbReference type="Proteomes" id="UP000319148">
    <property type="component" value="Unassembled WGS sequence"/>
</dbReference>